<dbReference type="InterPro" id="IPR003837">
    <property type="entry name" value="GatC"/>
</dbReference>
<comment type="function">
    <text evidence="1">Allows the formation of correctly charged Asn-tRNA(Asn) or Gln-tRNA(Gln) through the transamidation of misacylated Asp-tRNA(Asn) or Glu-tRNA(Gln) in organisms which lack either or both of asparaginyl-tRNA or glutaminyl-tRNA synthetases. The reaction takes place in the presence of glutamine and ATP through an activated phospho-Asp-tRNA(Asn) or phospho-Glu-tRNA(Gln).</text>
</comment>
<dbReference type="GO" id="GO:0050566">
    <property type="term" value="F:asparaginyl-tRNA synthase (glutamine-hydrolyzing) activity"/>
    <property type="evidence" value="ECO:0007669"/>
    <property type="project" value="RHEA"/>
</dbReference>
<evidence type="ECO:0000313" key="3">
    <source>
        <dbReference type="Proteomes" id="UP000178319"/>
    </source>
</evidence>
<organism evidence="2 3">
    <name type="scientific">Candidatus Blackburnbacteria bacterium RIFCSPHIGHO2_02_FULL_44_20</name>
    <dbReference type="NCBI Taxonomy" id="1797516"/>
    <lineage>
        <taxon>Bacteria</taxon>
        <taxon>Candidatus Blackburniibacteriota</taxon>
    </lineage>
</organism>
<comment type="catalytic activity">
    <reaction evidence="1">
        <text>L-aspartyl-tRNA(Asn) + L-glutamine + ATP + H2O = L-asparaginyl-tRNA(Asn) + L-glutamate + ADP + phosphate + 2 H(+)</text>
        <dbReference type="Rhea" id="RHEA:14513"/>
        <dbReference type="Rhea" id="RHEA-COMP:9674"/>
        <dbReference type="Rhea" id="RHEA-COMP:9677"/>
        <dbReference type="ChEBI" id="CHEBI:15377"/>
        <dbReference type="ChEBI" id="CHEBI:15378"/>
        <dbReference type="ChEBI" id="CHEBI:29985"/>
        <dbReference type="ChEBI" id="CHEBI:30616"/>
        <dbReference type="ChEBI" id="CHEBI:43474"/>
        <dbReference type="ChEBI" id="CHEBI:58359"/>
        <dbReference type="ChEBI" id="CHEBI:78515"/>
        <dbReference type="ChEBI" id="CHEBI:78516"/>
        <dbReference type="ChEBI" id="CHEBI:456216"/>
    </reaction>
</comment>
<keyword evidence="1" id="KW-0648">Protein biosynthesis</keyword>
<proteinExistence type="inferred from homology"/>
<dbReference type="EC" id="6.3.5.-" evidence="1"/>
<comment type="subunit">
    <text evidence="1">Heterotrimer of A, B and C subunits.</text>
</comment>
<dbReference type="EMBL" id="MHBZ01000038">
    <property type="protein sequence ID" value="OGY10279.1"/>
    <property type="molecule type" value="Genomic_DNA"/>
</dbReference>
<sequence>MAKLSSTEVKHIAHLSNLKLTPKEEKAYQDQLTKIINYFDELSSVNTTNIEPLFSPIELKNIYTDDTPGPGLSQEEALKNAKSVDNGLFLVPGILKRD</sequence>
<reference evidence="2 3" key="1">
    <citation type="journal article" date="2016" name="Nat. Commun.">
        <title>Thousands of microbial genomes shed light on interconnected biogeochemical processes in an aquifer system.</title>
        <authorList>
            <person name="Anantharaman K."/>
            <person name="Brown C.T."/>
            <person name="Hug L.A."/>
            <person name="Sharon I."/>
            <person name="Castelle C.J."/>
            <person name="Probst A.J."/>
            <person name="Thomas B.C."/>
            <person name="Singh A."/>
            <person name="Wilkins M.J."/>
            <person name="Karaoz U."/>
            <person name="Brodie E.L."/>
            <person name="Williams K.H."/>
            <person name="Hubbard S.S."/>
            <person name="Banfield J.F."/>
        </authorList>
    </citation>
    <scope>NUCLEOTIDE SEQUENCE [LARGE SCALE GENOMIC DNA]</scope>
</reference>
<dbReference type="Gene3D" id="1.10.20.60">
    <property type="entry name" value="Glu-tRNAGln amidotransferase C subunit, N-terminal domain"/>
    <property type="match status" value="1"/>
</dbReference>
<dbReference type="GO" id="GO:0070681">
    <property type="term" value="P:glutaminyl-tRNAGln biosynthesis via transamidation"/>
    <property type="evidence" value="ECO:0007669"/>
    <property type="project" value="TreeGrafter"/>
</dbReference>
<gene>
    <name evidence="1" type="primary">gatC</name>
    <name evidence="2" type="ORF">A3D26_04830</name>
</gene>
<evidence type="ECO:0000313" key="2">
    <source>
        <dbReference type="EMBL" id="OGY10279.1"/>
    </source>
</evidence>
<evidence type="ECO:0000256" key="1">
    <source>
        <dbReference type="HAMAP-Rule" id="MF_00122"/>
    </source>
</evidence>
<dbReference type="InterPro" id="IPR036113">
    <property type="entry name" value="Asp/Glu-ADT_sf_sub_c"/>
</dbReference>
<keyword evidence="1" id="KW-0067">ATP-binding</keyword>
<dbReference type="NCBIfam" id="TIGR00135">
    <property type="entry name" value="gatC"/>
    <property type="match status" value="1"/>
</dbReference>
<dbReference type="GO" id="GO:0005524">
    <property type="term" value="F:ATP binding"/>
    <property type="evidence" value="ECO:0007669"/>
    <property type="project" value="UniProtKB-KW"/>
</dbReference>
<comment type="caution">
    <text evidence="2">The sequence shown here is derived from an EMBL/GenBank/DDBJ whole genome shotgun (WGS) entry which is preliminary data.</text>
</comment>
<protein>
    <recommendedName>
        <fullName evidence="1">Aspartyl/glutamyl-tRNA(Asn/Gln) amidotransferase subunit C</fullName>
        <shortName evidence="1">Asp/Glu-ADT subunit C</shortName>
        <ecNumber evidence="1">6.3.5.-</ecNumber>
    </recommendedName>
</protein>
<dbReference type="GO" id="GO:0050567">
    <property type="term" value="F:glutaminyl-tRNA synthase (glutamine-hydrolyzing) activity"/>
    <property type="evidence" value="ECO:0007669"/>
    <property type="project" value="UniProtKB-UniRule"/>
</dbReference>
<comment type="similarity">
    <text evidence="1">Belongs to the GatC family.</text>
</comment>
<dbReference type="PANTHER" id="PTHR15004">
    <property type="entry name" value="GLUTAMYL-TRNA(GLN) AMIDOTRANSFERASE SUBUNIT C, MITOCHONDRIAL"/>
    <property type="match status" value="1"/>
</dbReference>
<dbReference type="Proteomes" id="UP000178319">
    <property type="component" value="Unassembled WGS sequence"/>
</dbReference>
<dbReference type="STRING" id="1797516.A3D26_04830"/>
<name>A0A1G1V4H3_9BACT</name>
<keyword evidence="1" id="KW-0547">Nucleotide-binding</keyword>
<dbReference type="GO" id="GO:0006450">
    <property type="term" value="P:regulation of translational fidelity"/>
    <property type="evidence" value="ECO:0007669"/>
    <property type="project" value="InterPro"/>
</dbReference>
<dbReference type="HAMAP" id="MF_00122">
    <property type="entry name" value="GatC"/>
    <property type="match status" value="1"/>
</dbReference>
<dbReference type="GO" id="GO:0006412">
    <property type="term" value="P:translation"/>
    <property type="evidence" value="ECO:0007669"/>
    <property type="project" value="UniProtKB-UniRule"/>
</dbReference>
<dbReference type="Pfam" id="PF02686">
    <property type="entry name" value="GatC"/>
    <property type="match status" value="1"/>
</dbReference>
<keyword evidence="1" id="KW-0436">Ligase</keyword>
<accession>A0A1G1V4H3</accession>
<comment type="catalytic activity">
    <reaction evidence="1">
        <text>L-glutamyl-tRNA(Gln) + L-glutamine + ATP + H2O = L-glutaminyl-tRNA(Gln) + L-glutamate + ADP + phosphate + H(+)</text>
        <dbReference type="Rhea" id="RHEA:17521"/>
        <dbReference type="Rhea" id="RHEA-COMP:9681"/>
        <dbReference type="Rhea" id="RHEA-COMP:9684"/>
        <dbReference type="ChEBI" id="CHEBI:15377"/>
        <dbReference type="ChEBI" id="CHEBI:15378"/>
        <dbReference type="ChEBI" id="CHEBI:29985"/>
        <dbReference type="ChEBI" id="CHEBI:30616"/>
        <dbReference type="ChEBI" id="CHEBI:43474"/>
        <dbReference type="ChEBI" id="CHEBI:58359"/>
        <dbReference type="ChEBI" id="CHEBI:78520"/>
        <dbReference type="ChEBI" id="CHEBI:78521"/>
        <dbReference type="ChEBI" id="CHEBI:456216"/>
    </reaction>
</comment>
<dbReference type="PANTHER" id="PTHR15004:SF0">
    <property type="entry name" value="GLUTAMYL-TRNA(GLN) AMIDOTRANSFERASE SUBUNIT C, MITOCHONDRIAL"/>
    <property type="match status" value="1"/>
</dbReference>
<dbReference type="SUPFAM" id="SSF141000">
    <property type="entry name" value="Glu-tRNAGln amidotransferase C subunit"/>
    <property type="match status" value="1"/>
</dbReference>
<dbReference type="AlphaFoldDB" id="A0A1G1V4H3"/>